<protein>
    <submittedName>
        <fullName evidence="2">Uncharacterized protein</fullName>
    </submittedName>
</protein>
<keyword evidence="1" id="KW-1133">Transmembrane helix</keyword>
<dbReference type="Proteomes" id="UP000224503">
    <property type="component" value="Segment"/>
</dbReference>
<proteinExistence type="predicted"/>
<evidence type="ECO:0000313" key="3">
    <source>
        <dbReference type="Proteomes" id="UP000224503"/>
    </source>
</evidence>
<dbReference type="GeneID" id="40069863"/>
<name>A0A0U4JLT6_9CAUD</name>
<organism evidence="2 3">
    <name type="scientific">Arthrobacter phage Jasmine</name>
    <dbReference type="NCBI Taxonomy" id="1772302"/>
    <lineage>
        <taxon>Viruses</taxon>
        <taxon>Duplodnaviria</taxon>
        <taxon>Heunggongvirae</taxon>
        <taxon>Uroviricota</taxon>
        <taxon>Caudoviricetes</taxon>
        <taxon>Jasminevirus</taxon>
        <taxon>Jasminevirus jasmine</taxon>
    </lineage>
</organism>
<dbReference type="RefSeq" id="YP_009594343.1">
    <property type="nucleotide sequence ID" value="NC_041875.1"/>
</dbReference>
<accession>A0A0U4JLT6</accession>
<evidence type="ECO:0000256" key="1">
    <source>
        <dbReference type="SAM" id="Phobius"/>
    </source>
</evidence>
<keyword evidence="1" id="KW-0472">Membrane</keyword>
<gene>
    <name evidence="2" type="primary">55</name>
    <name evidence="2" type="ORF">JASMINE_55</name>
</gene>
<reference evidence="2 3" key="1">
    <citation type="submission" date="2015-11" db="EMBL/GenBank/DDBJ databases">
        <authorList>
            <person name="Ott C."/>
            <person name="Guerrero C.A."/>
            <person name="Bradley K.W."/>
            <person name="Asai D.J."/>
            <person name="Bowman C.A."/>
            <person name="Russell D.A."/>
            <person name="Pope W.H."/>
            <person name="Jacobs-Sera D."/>
            <person name="Hendrix R.W."/>
            <person name="Hatfull G.F."/>
        </authorList>
    </citation>
    <scope>NUCLEOTIDE SEQUENCE [LARGE SCALE GENOMIC DNA]</scope>
</reference>
<evidence type="ECO:0000313" key="2">
    <source>
        <dbReference type="EMBL" id="ALY09329.1"/>
    </source>
</evidence>
<keyword evidence="3" id="KW-1185">Reference proteome</keyword>
<sequence length="34" mass="4203">MIYYWYNSPFEMLLTVAHILVSWGILLIYRLVRK</sequence>
<dbReference type="KEGG" id="vg:40069863"/>
<feature type="transmembrane region" description="Helical" evidence="1">
    <location>
        <begin position="12"/>
        <end position="32"/>
    </location>
</feature>
<dbReference type="EMBL" id="KU160650">
    <property type="protein sequence ID" value="ALY09329.1"/>
    <property type="molecule type" value="Genomic_DNA"/>
</dbReference>
<keyword evidence="1" id="KW-0812">Transmembrane</keyword>